<reference evidence="3" key="1">
    <citation type="submission" date="2014-08" db="EMBL/GenBank/DDBJ databases">
        <authorList>
            <person name="Moulin L."/>
        </authorList>
    </citation>
    <scope>NUCLEOTIDE SEQUENCE [LARGE SCALE GENOMIC DNA]</scope>
</reference>
<dbReference type="InterPro" id="IPR023606">
    <property type="entry name" value="CoA-Trfase_III_dom_1_sf"/>
</dbReference>
<dbReference type="STRING" id="69974.MPLDJ20_70149"/>
<dbReference type="EMBL" id="CCMZ01000024">
    <property type="protein sequence ID" value="CDX19747.1"/>
    <property type="molecule type" value="Genomic_DNA"/>
</dbReference>
<protein>
    <submittedName>
        <fullName evidence="2">Putative enzyme</fullName>
        <ecNumber evidence="2">2.-.-.-</ecNumber>
    </submittedName>
</protein>
<evidence type="ECO:0000256" key="1">
    <source>
        <dbReference type="ARBA" id="ARBA00022679"/>
    </source>
</evidence>
<proteinExistence type="predicted"/>
<dbReference type="Gene3D" id="3.40.50.10540">
    <property type="entry name" value="Crotonobetainyl-coa:carnitine coa-transferase, domain 1"/>
    <property type="match status" value="1"/>
</dbReference>
<keyword evidence="3" id="KW-1185">Reference proteome</keyword>
<evidence type="ECO:0000313" key="2">
    <source>
        <dbReference type="EMBL" id="CDX19747.1"/>
    </source>
</evidence>
<dbReference type="Pfam" id="PF02515">
    <property type="entry name" value="CoA_transf_3"/>
    <property type="match status" value="1"/>
</dbReference>
<dbReference type="Proteomes" id="UP000045285">
    <property type="component" value="Unassembled WGS sequence"/>
</dbReference>
<sequence>MSETIGETPTGESAPALPLAGIKVLDLSRVLAGPWATMSLADLGAEVWKIENIDGGDDTRAWSVPNYNGISTYYLCANRGKSSIAVDLKHPKGHEIVRRLAAQADVVIENFRAGTVQRLKIDYESLKAVNPGIIYCSISGYGQTGPEWDRPGYDFVVQAESGLMSITGPVDGEPQRIGVAMTDIIAGMVSVQSILAALYQRRQNGQGQYIDISLLECALNTLINVGSGYLNAGVIPRRYGNAHPTVVPYQICECSDGSFALAVGNDKQFTALCEKVVGMPHLAGDPLYKTAAARALNRESLLATLGPAFRTRPRHHWMEACLRHGVPAGEVKSVPEAFESPTVKAREVVQTLHSQHIGPISLVRPAQGLSAQRGAKYKAPPMLGEDTAAVLSQTLGYAPEEVEALIGQGVVRQYPSPSPAA</sequence>
<dbReference type="InterPro" id="IPR003673">
    <property type="entry name" value="CoA-Trfase_fam_III"/>
</dbReference>
<name>A0A090DY99_MESPL</name>
<dbReference type="Gene3D" id="3.30.1540.10">
    <property type="entry name" value="formyl-coa transferase, domain 3"/>
    <property type="match status" value="1"/>
</dbReference>
<dbReference type="GO" id="GO:0008410">
    <property type="term" value="F:CoA-transferase activity"/>
    <property type="evidence" value="ECO:0007669"/>
    <property type="project" value="TreeGrafter"/>
</dbReference>
<dbReference type="AlphaFoldDB" id="A0A090DY99"/>
<evidence type="ECO:0000313" key="3">
    <source>
        <dbReference type="Proteomes" id="UP000045285"/>
    </source>
</evidence>
<dbReference type="PANTHER" id="PTHR48207:SF3">
    <property type="entry name" value="SUCCINATE--HYDROXYMETHYLGLUTARATE COA-TRANSFERASE"/>
    <property type="match status" value="1"/>
</dbReference>
<dbReference type="PANTHER" id="PTHR48207">
    <property type="entry name" value="SUCCINATE--HYDROXYMETHYLGLUTARATE COA-TRANSFERASE"/>
    <property type="match status" value="1"/>
</dbReference>
<dbReference type="InterPro" id="IPR050483">
    <property type="entry name" value="CoA-transferase_III_domain"/>
</dbReference>
<dbReference type="SUPFAM" id="SSF89796">
    <property type="entry name" value="CoA-transferase family III (CaiB/BaiF)"/>
    <property type="match status" value="1"/>
</dbReference>
<dbReference type="InterPro" id="IPR044855">
    <property type="entry name" value="CoA-Trfase_III_dom3_sf"/>
</dbReference>
<accession>A0A090DY99</accession>
<dbReference type="EC" id="2.-.-.-" evidence="2"/>
<organism evidence="2 3">
    <name type="scientific">Mesorhizobium plurifarium</name>
    <dbReference type="NCBI Taxonomy" id="69974"/>
    <lineage>
        <taxon>Bacteria</taxon>
        <taxon>Pseudomonadati</taxon>
        <taxon>Pseudomonadota</taxon>
        <taxon>Alphaproteobacteria</taxon>
        <taxon>Hyphomicrobiales</taxon>
        <taxon>Phyllobacteriaceae</taxon>
        <taxon>Mesorhizobium</taxon>
    </lineage>
</organism>
<gene>
    <name evidence="2" type="ORF">MPL3356_300102</name>
</gene>
<keyword evidence="1 2" id="KW-0808">Transferase</keyword>